<evidence type="ECO:0000256" key="2">
    <source>
        <dbReference type="ARBA" id="ARBA00022448"/>
    </source>
</evidence>
<dbReference type="Gene3D" id="3.40.50.300">
    <property type="entry name" value="P-loop containing nucleotide triphosphate hydrolases"/>
    <property type="match status" value="1"/>
</dbReference>
<dbReference type="InterPro" id="IPR003439">
    <property type="entry name" value="ABC_transporter-like_ATP-bd"/>
</dbReference>
<keyword evidence="2" id="KW-0813">Transport</keyword>
<dbReference type="PANTHER" id="PTHR42798">
    <property type="entry name" value="LIPOPROTEIN-RELEASING SYSTEM ATP-BINDING PROTEIN LOLD"/>
    <property type="match status" value="1"/>
</dbReference>
<evidence type="ECO:0000313" key="7">
    <source>
        <dbReference type="EMBL" id="SDO73079.1"/>
    </source>
</evidence>
<dbReference type="SMART" id="SM00382">
    <property type="entry name" value="AAA"/>
    <property type="match status" value="1"/>
</dbReference>
<organism evidence="7 10">
    <name type="scientific">Streptococcus equinus</name>
    <name type="common">Streptococcus bovis</name>
    <dbReference type="NCBI Taxonomy" id="1335"/>
    <lineage>
        <taxon>Bacteria</taxon>
        <taxon>Bacillati</taxon>
        <taxon>Bacillota</taxon>
        <taxon>Bacilli</taxon>
        <taxon>Lactobacillales</taxon>
        <taxon>Streptococcaceae</taxon>
        <taxon>Streptococcus</taxon>
    </lineage>
</organism>
<evidence type="ECO:0000313" key="8">
    <source>
        <dbReference type="EMBL" id="SDQ05329.1"/>
    </source>
</evidence>
<dbReference type="PANTHER" id="PTHR42798:SF7">
    <property type="entry name" value="ALPHA-D-RIBOSE 1-METHYLPHOSPHONATE 5-TRIPHOSPHATE SYNTHASE SUBUNIT PHNL"/>
    <property type="match status" value="1"/>
</dbReference>
<gene>
    <name evidence="7" type="ORF">SAMN05216347_102126</name>
    <name evidence="8" type="ORF">SAMN05216392_0125</name>
</gene>
<dbReference type="RefSeq" id="WP_027967951.1">
    <property type="nucleotide sequence ID" value="NZ_FNJK01000002.1"/>
</dbReference>
<dbReference type="GO" id="GO:0006865">
    <property type="term" value="P:amino acid transport"/>
    <property type="evidence" value="ECO:0007669"/>
    <property type="project" value="UniProtKB-KW"/>
</dbReference>
<feature type="domain" description="ABC transporter" evidence="6">
    <location>
        <begin position="4"/>
        <end position="241"/>
    </location>
</feature>
<dbReference type="OrthoDB" id="9791546at2"/>
<dbReference type="EMBL" id="FNKE01000001">
    <property type="protein sequence ID" value="SDQ05329.1"/>
    <property type="molecule type" value="Genomic_DNA"/>
</dbReference>
<dbReference type="Pfam" id="PF00005">
    <property type="entry name" value="ABC_tran"/>
    <property type="match status" value="1"/>
</dbReference>
<name>A0A1H0LXX1_STREI</name>
<comment type="similarity">
    <text evidence="1">Belongs to the ABC transporter superfamily.</text>
</comment>
<dbReference type="InterPro" id="IPR003593">
    <property type="entry name" value="AAA+_ATPase"/>
</dbReference>
<evidence type="ECO:0000313" key="10">
    <source>
        <dbReference type="Proteomes" id="UP000183816"/>
    </source>
</evidence>
<proteinExistence type="inferred from homology"/>
<evidence type="ECO:0000256" key="4">
    <source>
        <dbReference type="ARBA" id="ARBA00022840"/>
    </source>
</evidence>
<keyword evidence="3" id="KW-0547">Nucleotide-binding</keyword>
<evidence type="ECO:0000256" key="5">
    <source>
        <dbReference type="ARBA" id="ARBA00022970"/>
    </source>
</evidence>
<dbReference type="InterPro" id="IPR027417">
    <property type="entry name" value="P-loop_NTPase"/>
</dbReference>
<keyword evidence="5" id="KW-0029">Amino-acid transport</keyword>
<evidence type="ECO:0000313" key="9">
    <source>
        <dbReference type="Proteomes" id="UP000182870"/>
    </source>
</evidence>
<dbReference type="Proteomes" id="UP000183816">
    <property type="component" value="Unassembled WGS sequence"/>
</dbReference>
<dbReference type="Proteomes" id="UP000182870">
    <property type="component" value="Unassembled WGS sequence"/>
</dbReference>
<dbReference type="EMBL" id="FNJK01000002">
    <property type="protein sequence ID" value="SDO73079.1"/>
    <property type="molecule type" value="Genomic_DNA"/>
</dbReference>
<dbReference type="CDD" id="cd03255">
    <property type="entry name" value="ABC_MJ0796_LolCDE_FtsE"/>
    <property type="match status" value="1"/>
</dbReference>
<dbReference type="AlphaFoldDB" id="A0A1H0LXX1"/>
<dbReference type="PROSITE" id="PS50893">
    <property type="entry name" value="ABC_TRANSPORTER_2"/>
    <property type="match status" value="1"/>
</dbReference>
<dbReference type="SUPFAM" id="SSF52540">
    <property type="entry name" value="P-loop containing nucleoside triphosphate hydrolases"/>
    <property type="match status" value="1"/>
</dbReference>
<sequence>MVQLELKNVCKKYTGQSRYALDHINLAVEKGDFVAIMGRSGSGKTTFLNAASTIDSIDSGDIFCGGKNISHLNDNEATEFRKNNVGFVFQDYMLLDSLTIRENIAVALSLQNVDRAKIDSRIDDYAMELNLYDQLEKYPYQLSGGQKQRASIIRAVIKNPDIVFADEPTGALDLKSSEDTMKLLSKINRVFNVTILMVTHDVLSASYANRVVVLKDGQFDKEIIKSECGSSYHDEISQALSKVGE</sequence>
<dbReference type="InterPro" id="IPR017871">
    <property type="entry name" value="ABC_transporter-like_CS"/>
</dbReference>
<protein>
    <submittedName>
        <fullName evidence="7">Putative ABC transport system ATP-binding protein</fullName>
    </submittedName>
</protein>
<keyword evidence="4 7" id="KW-0067">ATP-binding</keyword>
<dbReference type="InterPro" id="IPR017911">
    <property type="entry name" value="MacB-like_ATP-bd"/>
</dbReference>
<dbReference type="GO" id="GO:0005524">
    <property type="term" value="F:ATP binding"/>
    <property type="evidence" value="ECO:0007669"/>
    <property type="project" value="UniProtKB-KW"/>
</dbReference>
<accession>A0A1H0LXX1</accession>
<dbReference type="GO" id="GO:0022857">
    <property type="term" value="F:transmembrane transporter activity"/>
    <property type="evidence" value="ECO:0007669"/>
    <property type="project" value="UniProtKB-ARBA"/>
</dbReference>
<evidence type="ECO:0000259" key="6">
    <source>
        <dbReference type="PROSITE" id="PS50893"/>
    </source>
</evidence>
<dbReference type="GO" id="GO:0016887">
    <property type="term" value="F:ATP hydrolysis activity"/>
    <property type="evidence" value="ECO:0007669"/>
    <property type="project" value="InterPro"/>
</dbReference>
<dbReference type="GO" id="GO:0098796">
    <property type="term" value="C:membrane protein complex"/>
    <property type="evidence" value="ECO:0007669"/>
    <property type="project" value="UniProtKB-ARBA"/>
</dbReference>
<evidence type="ECO:0000256" key="1">
    <source>
        <dbReference type="ARBA" id="ARBA00005417"/>
    </source>
</evidence>
<dbReference type="PROSITE" id="PS00211">
    <property type="entry name" value="ABC_TRANSPORTER_1"/>
    <property type="match status" value="1"/>
</dbReference>
<dbReference type="FunFam" id="3.40.50.300:FF:000032">
    <property type="entry name" value="Export ABC transporter ATP-binding protein"/>
    <property type="match status" value="1"/>
</dbReference>
<evidence type="ECO:0000256" key="3">
    <source>
        <dbReference type="ARBA" id="ARBA00022741"/>
    </source>
</evidence>
<reference evidence="9 10" key="1">
    <citation type="submission" date="2016-10" db="EMBL/GenBank/DDBJ databases">
        <authorList>
            <person name="de Groot N.N."/>
        </authorList>
    </citation>
    <scope>NUCLEOTIDE SEQUENCE [LARGE SCALE GENOMIC DNA]</scope>
    <source>
        <strain evidence="7 10">Sb04</strain>
        <strain evidence="8 9">Sb05</strain>
    </source>
</reference>